<dbReference type="AlphaFoldDB" id="A0A8K0RWB7"/>
<dbReference type="Proteomes" id="UP000813427">
    <property type="component" value="Unassembled WGS sequence"/>
</dbReference>
<name>A0A8K0RWB7_9HYPO</name>
<organism evidence="2 3">
    <name type="scientific">Fusarium tricinctum</name>
    <dbReference type="NCBI Taxonomy" id="61284"/>
    <lineage>
        <taxon>Eukaryota</taxon>
        <taxon>Fungi</taxon>
        <taxon>Dikarya</taxon>
        <taxon>Ascomycota</taxon>
        <taxon>Pezizomycotina</taxon>
        <taxon>Sordariomycetes</taxon>
        <taxon>Hypocreomycetidae</taxon>
        <taxon>Hypocreales</taxon>
        <taxon>Nectriaceae</taxon>
        <taxon>Fusarium</taxon>
        <taxon>Fusarium tricinctum species complex</taxon>
    </lineage>
</organism>
<feature type="compositionally biased region" description="Acidic residues" evidence="1">
    <location>
        <begin position="36"/>
        <end position="49"/>
    </location>
</feature>
<dbReference type="OrthoDB" id="5396252at2759"/>
<evidence type="ECO:0000313" key="3">
    <source>
        <dbReference type="Proteomes" id="UP000813427"/>
    </source>
</evidence>
<accession>A0A8K0RWB7</accession>
<feature type="compositionally biased region" description="Polar residues" evidence="1">
    <location>
        <begin position="1"/>
        <end position="13"/>
    </location>
</feature>
<dbReference type="PANTHER" id="PTHR42068">
    <property type="entry name" value="YALI0B18964P"/>
    <property type="match status" value="1"/>
</dbReference>
<gene>
    <name evidence="2" type="ORF">BKA59DRAFT_454215</name>
</gene>
<keyword evidence="3" id="KW-1185">Reference proteome</keyword>
<evidence type="ECO:0000256" key="1">
    <source>
        <dbReference type="SAM" id="MobiDB-lite"/>
    </source>
</evidence>
<feature type="region of interest" description="Disordered" evidence="1">
    <location>
        <begin position="312"/>
        <end position="340"/>
    </location>
</feature>
<feature type="region of interest" description="Disordered" evidence="1">
    <location>
        <begin position="1"/>
        <end position="70"/>
    </location>
</feature>
<feature type="compositionally biased region" description="Polar residues" evidence="1">
    <location>
        <begin position="148"/>
        <end position="165"/>
    </location>
</feature>
<evidence type="ECO:0000313" key="2">
    <source>
        <dbReference type="EMBL" id="KAH7245143.1"/>
    </source>
</evidence>
<feature type="compositionally biased region" description="Basic and acidic residues" evidence="1">
    <location>
        <begin position="50"/>
        <end position="65"/>
    </location>
</feature>
<protein>
    <submittedName>
        <fullName evidence="2">Uncharacterized protein</fullName>
    </submittedName>
</protein>
<feature type="region of interest" description="Disordered" evidence="1">
    <location>
        <begin position="282"/>
        <end position="301"/>
    </location>
</feature>
<feature type="compositionally biased region" description="Basic and acidic residues" evidence="1">
    <location>
        <begin position="18"/>
        <end position="35"/>
    </location>
</feature>
<dbReference type="PANTHER" id="PTHR42068:SF1">
    <property type="entry name" value="YALI0B18964P"/>
    <property type="match status" value="1"/>
</dbReference>
<proteinExistence type="predicted"/>
<dbReference type="EMBL" id="JAGPXF010000004">
    <property type="protein sequence ID" value="KAH7245143.1"/>
    <property type="molecule type" value="Genomic_DNA"/>
</dbReference>
<comment type="caution">
    <text evidence="2">The sequence shown here is derived from an EMBL/GenBank/DDBJ whole genome shotgun (WGS) entry which is preliminary data.</text>
</comment>
<reference evidence="2" key="1">
    <citation type="journal article" date="2021" name="Nat. Commun.">
        <title>Genetic determinants of endophytism in the Arabidopsis root mycobiome.</title>
        <authorList>
            <person name="Mesny F."/>
            <person name="Miyauchi S."/>
            <person name="Thiergart T."/>
            <person name="Pickel B."/>
            <person name="Atanasova L."/>
            <person name="Karlsson M."/>
            <person name="Huettel B."/>
            <person name="Barry K.W."/>
            <person name="Haridas S."/>
            <person name="Chen C."/>
            <person name="Bauer D."/>
            <person name="Andreopoulos W."/>
            <person name="Pangilinan J."/>
            <person name="LaButti K."/>
            <person name="Riley R."/>
            <person name="Lipzen A."/>
            <person name="Clum A."/>
            <person name="Drula E."/>
            <person name="Henrissat B."/>
            <person name="Kohler A."/>
            <person name="Grigoriev I.V."/>
            <person name="Martin F.M."/>
            <person name="Hacquard S."/>
        </authorList>
    </citation>
    <scope>NUCLEOTIDE SEQUENCE</scope>
    <source>
        <strain evidence="2">MPI-SDFR-AT-0068</strain>
    </source>
</reference>
<sequence length="340" mass="37251">MQAPGSPSGSVMTQAELEAYRKRKDQEKADRHASESEDEEDNINYDSEDDGKKSKQNDQRRRQEAHFAGYRQQMMKTTVGPPSIQHNRIPSIQGPWMNIADSDSDDDVPLGMLQARNQKSRMSRFTRSNPNLRASAQQQIVRPGSAQGRPNNSSHLQLPSFATNLPQDPFQDPYQDPFTINKKPMFTGGLISVIANEERAKASRRGGSTVSLQAPPSQGFSGFGLSNPSQQMGASYGMMGQQGSRPGTPSQMQQHIPQGIQDQMQFMQTMTYGAQHRPAHSWNGTPMRPGTSGSMAPLPGPLPKPAMPAAYGGYAQSIPPAERSNVGLPSRYRPVSKAKA</sequence>
<feature type="region of interest" description="Disordered" evidence="1">
    <location>
        <begin position="140"/>
        <end position="167"/>
    </location>
</feature>